<reference evidence="1 2" key="1">
    <citation type="journal article" date="2015" name="Genome Announc.">
        <title>Expanding the biotechnology potential of lactobacilli through comparative genomics of 213 strains and associated genera.</title>
        <authorList>
            <person name="Sun Z."/>
            <person name="Harris H.M."/>
            <person name="McCann A."/>
            <person name="Guo C."/>
            <person name="Argimon S."/>
            <person name="Zhang W."/>
            <person name="Yang X."/>
            <person name="Jeffery I.B."/>
            <person name="Cooney J.C."/>
            <person name="Kagawa T.F."/>
            <person name="Liu W."/>
            <person name="Song Y."/>
            <person name="Salvetti E."/>
            <person name="Wrobel A."/>
            <person name="Rasinkangas P."/>
            <person name="Parkhill J."/>
            <person name="Rea M.C."/>
            <person name="O'Sullivan O."/>
            <person name="Ritari J."/>
            <person name="Douillard F.P."/>
            <person name="Paul Ross R."/>
            <person name="Yang R."/>
            <person name="Briner A.E."/>
            <person name="Felis G.E."/>
            <person name="de Vos W.M."/>
            <person name="Barrangou R."/>
            <person name="Klaenhammer T.R."/>
            <person name="Caufield P.W."/>
            <person name="Cui Y."/>
            <person name="Zhang H."/>
            <person name="O'Toole P.W."/>
        </authorList>
    </citation>
    <scope>NUCLEOTIDE SEQUENCE [LARGE SCALE GENOMIC DNA]</scope>
    <source>
        <strain evidence="1 2">DSM 18001</strain>
    </source>
</reference>
<organism evidence="1 2">
    <name type="scientific">Pediococcus stilesii</name>
    <dbReference type="NCBI Taxonomy" id="331679"/>
    <lineage>
        <taxon>Bacteria</taxon>
        <taxon>Bacillati</taxon>
        <taxon>Bacillota</taxon>
        <taxon>Bacilli</taxon>
        <taxon>Lactobacillales</taxon>
        <taxon>Lactobacillaceae</taxon>
        <taxon>Pediococcus</taxon>
    </lineage>
</organism>
<keyword evidence="2" id="KW-1185">Reference proteome</keyword>
<evidence type="ECO:0000313" key="2">
    <source>
        <dbReference type="Proteomes" id="UP000051859"/>
    </source>
</evidence>
<dbReference type="AlphaFoldDB" id="A0A0R2L480"/>
<dbReference type="EMBL" id="JQBX01000004">
    <property type="protein sequence ID" value="KRN94598.1"/>
    <property type="molecule type" value="Genomic_DNA"/>
</dbReference>
<evidence type="ECO:0000313" key="1">
    <source>
        <dbReference type="EMBL" id="KRN94598.1"/>
    </source>
</evidence>
<dbReference type="STRING" id="331679.IV81_GL001235"/>
<proteinExistence type="predicted"/>
<dbReference type="Proteomes" id="UP000051859">
    <property type="component" value="Unassembled WGS sequence"/>
</dbReference>
<name>A0A0R2L480_9LACO</name>
<gene>
    <name evidence="1" type="ORF">IV81_GL001235</name>
</gene>
<comment type="caution">
    <text evidence="1">The sequence shown here is derived from an EMBL/GenBank/DDBJ whole genome shotgun (WGS) entry which is preliminary data.</text>
</comment>
<dbReference type="PATRIC" id="fig|331679.3.peg.1261"/>
<sequence length="161" mass="18562">MNILKPETITAVIAVAAVVSPVLTAWINNYYKNLTDQRINDDKLRLEKQRQEEAQHQKFIEQNVRIRTIYEKYAEYTLELITSRGTSSIQEQGKYFGLAMIYVDGSVSYQIDKEMSELQAMLISEDAKIGSISRDRFQVANDKFSIIAPKLRELINNLPKE</sequence>
<accession>A0A0R2L480</accession>
<protein>
    <submittedName>
        <fullName evidence="1">Uncharacterized protein</fullName>
    </submittedName>
</protein>